<comment type="similarity">
    <text evidence="15">Belongs to the Dullard family.</text>
</comment>
<keyword evidence="19" id="KW-1185">Reference proteome</keyword>
<gene>
    <name evidence="18" type="ORF">chiPu_0017446</name>
</gene>
<dbReference type="CDD" id="cd07521">
    <property type="entry name" value="HAD_FCP1-like"/>
    <property type="match status" value="1"/>
</dbReference>
<evidence type="ECO:0000256" key="7">
    <source>
        <dbReference type="ARBA" id="ARBA00022692"/>
    </source>
</evidence>
<dbReference type="GO" id="GO:0004722">
    <property type="term" value="F:protein serine/threonine phosphatase activity"/>
    <property type="evidence" value="ECO:0007669"/>
    <property type="project" value="UniProtKB-EC"/>
</dbReference>
<comment type="catalytic activity">
    <reaction evidence="14">
        <text>O-phospho-L-threonyl-[protein] + H2O = L-threonyl-[protein] + phosphate</text>
        <dbReference type="Rhea" id="RHEA:47004"/>
        <dbReference type="Rhea" id="RHEA-COMP:11060"/>
        <dbReference type="Rhea" id="RHEA-COMP:11605"/>
        <dbReference type="ChEBI" id="CHEBI:15377"/>
        <dbReference type="ChEBI" id="CHEBI:30013"/>
        <dbReference type="ChEBI" id="CHEBI:43474"/>
        <dbReference type="ChEBI" id="CHEBI:61977"/>
        <dbReference type="EC" id="3.1.3.16"/>
    </reaction>
</comment>
<dbReference type="GO" id="GO:0005923">
    <property type="term" value="C:bicellular tight junction"/>
    <property type="evidence" value="ECO:0007669"/>
    <property type="project" value="UniProtKB-SubCell"/>
</dbReference>
<dbReference type="EC" id="3.1.3.16" evidence="5"/>
<keyword evidence="9" id="KW-0904">Protein phosphatase</keyword>
<keyword evidence="7 16" id="KW-0812">Transmembrane</keyword>
<evidence type="ECO:0000256" key="8">
    <source>
        <dbReference type="ARBA" id="ARBA00022801"/>
    </source>
</evidence>
<feature type="transmembrane region" description="Helical" evidence="16">
    <location>
        <begin position="333"/>
        <end position="355"/>
    </location>
</feature>
<dbReference type="Pfam" id="PF00822">
    <property type="entry name" value="PMP22_Claudin"/>
    <property type="match status" value="1"/>
</dbReference>
<dbReference type="InterPro" id="IPR004274">
    <property type="entry name" value="FCP1_dom"/>
</dbReference>
<evidence type="ECO:0000256" key="6">
    <source>
        <dbReference type="ARBA" id="ARBA00022427"/>
    </source>
</evidence>
<feature type="non-terminal residue" evidence="18">
    <location>
        <position position="1"/>
    </location>
</feature>
<dbReference type="STRING" id="137246.A0A401RG37"/>
<dbReference type="NCBIfam" id="TIGR02251">
    <property type="entry name" value="HIF-SF_euk"/>
    <property type="match status" value="1"/>
</dbReference>
<evidence type="ECO:0000256" key="15">
    <source>
        <dbReference type="ARBA" id="ARBA00061694"/>
    </source>
</evidence>
<dbReference type="Pfam" id="PF03031">
    <property type="entry name" value="NIF"/>
    <property type="match status" value="1"/>
</dbReference>
<evidence type="ECO:0000256" key="1">
    <source>
        <dbReference type="ARBA" id="ARBA00004141"/>
    </source>
</evidence>
<dbReference type="AlphaFoldDB" id="A0A401RG37"/>
<dbReference type="PROSITE" id="PS50969">
    <property type="entry name" value="FCP1"/>
    <property type="match status" value="1"/>
</dbReference>
<comment type="subcellular location">
    <subcellularLocation>
        <location evidence="3">Cell junction</location>
        <location evidence="3">Tight junction</location>
    </subcellularLocation>
    <subcellularLocation>
        <location evidence="1">Membrane</location>
        <topology evidence="1">Multi-pass membrane protein</topology>
    </subcellularLocation>
    <subcellularLocation>
        <location evidence="2">Membrane</location>
        <topology evidence="2">Single-pass membrane protein</topology>
    </subcellularLocation>
</comment>
<evidence type="ECO:0000256" key="4">
    <source>
        <dbReference type="ARBA" id="ARBA00008295"/>
    </source>
</evidence>
<evidence type="ECO:0000256" key="9">
    <source>
        <dbReference type="ARBA" id="ARBA00022912"/>
    </source>
</evidence>
<keyword evidence="11 16" id="KW-1133">Transmembrane helix</keyword>
<feature type="transmembrane region" description="Helical" evidence="16">
    <location>
        <begin position="378"/>
        <end position="398"/>
    </location>
</feature>
<name>A0A401RG37_CHIPU</name>
<dbReference type="SMART" id="SM00577">
    <property type="entry name" value="CPDc"/>
    <property type="match status" value="1"/>
</dbReference>
<keyword evidence="10" id="KW-0965">Cell junction</keyword>
<evidence type="ECO:0000256" key="14">
    <source>
        <dbReference type="ARBA" id="ARBA00048336"/>
    </source>
</evidence>
<evidence type="ECO:0000256" key="16">
    <source>
        <dbReference type="SAM" id="Phobius"/>
    </source>
</evidence>
<comment type="catalytic activity">
    <reaction evidence="13">
        <text>O-phospho-L-seryl-[protein] + H2O = L-seryl-[protein] + phosphate</text>
        <dbReference type="Rhea" id="RHEA:20629"/>
        <dbReference type="Rhea" id="RHEA-COMP:9863"/>
        <dbReference type="Rhea" id="RHEA-COMP:11604"/>
        <dbReference type="ChEBI" id="CHEBI:15377"/>
        <dbReference type="ChEBI" id="CHEBI:29999"/>
        <dbReference type="ChEBI" id="CHEBI:43474"/>
        <dbReference type="ChEBI" id="CHEBI:83421"/>
        <dbReference type="EC" id="3.1.3.16"/>
    </reaction>
</comment>
<evidence type="ECO:0000313" key="19">
    <source>
        <dbReference type="Proteomes" id="UP000287033"/>
    </source>
</evidence>
<dbReference type="EMBL" id="BEZZ01001288">
    <property type="protein sequence ID" value="GCC17095.1"/>
    <property type="molecule type" value="Genomic_DNA"/>
</dbReference>
<evidence type="ECO:0000256" key="13">
    <source>
        <dbReference type="ARBA" id="ARBA00047761"/>
    </source>
</evidence>
<dbReference type="FunFam" id="3.40.50.1000:FF:000044">
    <property type="entry name" value="CTD nuclear envelope phosphatase 1"/>
    <property type="match status" value="1"/>
</dbReference>
<dbReference type="GO" id="GO:0016020">
    <property type="term" value="C:membrane"/>
    <property type="evidence" value="ECO:0007669"/>
    <property type="project" value="UniProtKB-SubCell"/>
</dbReference>
<dbReference type="InterPro" id="IPR036412">
    <property type="entry name" value="HAD-like_sf"/>
</dbReference>
<proteinExistence type="inferred from homology"/>
<evidence type="ECO:0000256" key="3">
    <source>
        <dbReference type="ARBA" id="ARBA00004435"/>
    </source>
</evidence>
<accession>A0A401RG37</accession>
<sequence>IIQYQTVRYDILPLSPLSRVRINQMKRKILVLDLDETLIHSHHDGMLKPAVRPGTPPDFMLKVLVDRHPIRFFVHKRPHVDFFLEVASQWYELVIFTASMEIYGAAVADKLDNNKKILNRRYYRQHCTLELGSYVKDLAAIHSDLSSIVILDNSPSAYRGHPDNAIPIKSWFSDPGDTALLNLLPMLDALRFTSDVRSRTPELQQHSLTQETSEQAEGARIGFTTGSRKVNYGGHKPTDCWRSDAKDPHSSVGLSWRCRGLWGECIYDITAAYWTCDMPNSVLGHLPTDVVITRVLVIVPGVACIVAVLFLVGGMKCTKFVPDGGTEKDKLSLCAGAILSFGGIVGSIGMTWYAAETIVKYRFEVSFGVPGITYELAYSYWLASTGVLCMCLAGVLLVSTHCPKINRSSEGKKRNPTFRFLTDQSKHALPASLPDIGKTYV</sequence>
<dbReference type="InterPro" id="IPR017974">
    <property type="entry name" value="Claudin_CS"/>
</dbReference>
<dbReference type="OMA" id="PDIGKTY"/>
<dbReference type="Proteomes" id="UP000287033">
    <property type="component" value="Unassembled WGS sequence"/>
</dbReference>
<dbReference type="Gene3D" id="3.40.50.1000">
    <property type="entry name" value="HAD superfamily/HAD-like"/>
    <property type="match status" value="1"/>
</dbReference>
<dbReference type="InterPro" id="IPR050365">
    <property type="entry name" value="TIM50"/>
</dbReference>
<comment type="similarity">
    <text evidence="4">Belongs to the claudin family.</text>
</comment>
<organism evidence="18 19">
    <name type="scientific">Chiloscyllium punctatum</name>
    <name type="common">Brownbanded bambooshark</name>
    <name type="synonym">Hemiscyllium punctatum</name>
    <dbReference type="NCBI Taxonomy" id="137246"/>
    <lineage>
        <taxon>Eukaryota</taxon>
        <taxon>Metazoa</taxon>
        <taxon>Chordata</taxon>
        <taxon>Craniata</taxon>
        <taxon>Vertebrata</taxon>
        <taxon>Chondrichthyes</taxon>
        <taxon>Elasmobranchii</taxon>
        <taxon>Galeomorphii</taxon>
        <taxon>Galeoidea</taxon>
        <taxon>Orectolobiformes</taxon>
        <taxon>Hemiscylliidae</taxon>
        <taxon>Chiloscyllium</taxon>
    </lineage>
</organism>
<reference evidence="18 19" key="1">
    <citation type="journal article" date="2018" name="Nat. Ecol. Evol.">
        <title>Shark genomes provide insights into elasmobranch evolution and the origin of vertebrates.</title>
        <authorList>
            <person name="Hara Y"/>
            <person name="Yamaguchi K"/>
            <person name="Onimaru K"/>
            <person name="Kadota M"/>
            <person name="Koyanagi M"/>
            <person name="Keeley SD"/>
            <person name="Tatsumi K"/>
            <person name="Tanaka K"/>
            <person name="Motone F"/>
            <person name="Kageyama Y"/>
            <person name="Nozu R"/>
            <person name="Adachi N"/>
            <person name="Nishimura O"/>
            <person name="Nakagawa R"/>
            <person name="Tanegashima C"/>
            <person name="Kiyatake I"/>
            <person name="Matsumoto R"/>
            <person name="Murakumo K"/>
            <person name="Nishida K"/>
            <person name="Terakita A"/>
            <person name="Kuratani S"/>
            <person name="Sato K"/>
            <person name="Hyodo S Kuraku.S."/>
        </authorList>
    </citation>
    <scope>NUCLEOTIDE SEQUENCE [LARGE SCALE GENOMIC DNA]</scope>
</reference>
<dbReference type="PRINTS" id="PR01077">
    <property type="entry name" value="CLAUDIN"/>
</dbReference>
<dbReference type="InterPro" id="IPR023214">
    <property type="entry name" value="HAD_sf"/>
</dbReference>
<evidence type="ECO:0000256" key="11">
    <source>
        <dbReference type="ARBA" id="ARBA00022989"/>
    </source>
</evidence>
<dbReference type="PANTHER" id="PTHR12210">
    <property type="entry name" value="DULLARD PROTEIN PHOSPHATASE"/>
    <property type="match status" value="1"/>
</dbReference>
<dbReference type="OrthoDB" id="277011at2759"/>
<evidence type="ECO:0000313" key="18">
    <source>
        <dbReference type="EMBL" id="GCC17095.1"/>
    </source>
</evidence>
<keyword evidence="8" id="KW-0378">Hydrolase</keyword>
<comment type="caution">
    <text evidence="18">The sequence shown here is derived from an EMBL/GenBank/DDBJ whole genome shotgun (WGS) entry which is preliminary data.</text>
</comment>
<dbReference type="Gene3D" id="1.20.140.150">
    <property type="match status" value="1"/>
</dbReference>
<feature type="domain" description="FCP1 homology" evidence="17">
    <location>
        <begin position="23"/>
        <end position="190"/>
    </location>
</feature>
<evidence type="ECO:0000256" key="12">
    <source>
        <dbReference type="ARBA" id="ARBA00023136"/>
    </source>
</evidence>
<dbReference type="PROSITE" id="PS01346">
    <property type="entry name" value="CLAUDIN"/>
    <property type="match status" value="1"/>
</dbReference>
<evidence type="ECO:0000256" key="2">
    <source>
        <dbReference type="ARBA" id="ARBA00004167"/>
    </source>
</evidence>
<feature type="transmembrane region" description="Helical" evidence="16">
    <location>
        <begin position="291"/>
        <end position="312"/>
    </location>
</feature>
<keyword evidence="6" id="KW-0796">Tight junction</keyword>
<protein>
    <recommendedName>
        <fullName evidence="5">protein-serine/threonine phosphatase</fullName>
        <ecNumber evidence="5">3.1.3.16</ecNumber>
    </recommendedName>
</protein>
<evidence type="ECO:0000259" key="17">
    <source>
        <dbReference type="PROSITE" id="PS50969"/>
    </source>
</evidence>
<dbReference type="SUPFAM" id="SSF56784">
    <property type="entry name" value="HAD-like"/>
    <property type="match status" value="1"/>
</dbReference>
<dbReference type="InterPro" id="IPR011948">
    <property type="entry name" value="Dullard_phosphatase"/>
</dbReference>
<evidence type="ECO:0000256" key="5">
    <source>
        <dbReference type="ARBA" id="ARBA00013081"/>
    </source>
</evidence>
<dbReference type="InterPro" id="IPR004031">
    <property type="entry name" value="PMP22/EMP/MP20/Claudin"/>
</dbReference>
<keyword evidence="12 16" id="KW-0472">Membrane</keyword>
<evidence type="ECO:0000256" key="10">
    <source>
        <dbReference type="ARBA" id="ARBA00022949"/>
    </source>
</evidence>